<dbReference type="Gene3D" id="1.10.10.1320">
    <property type="entry name" value="Anti-sigma factor, zinc-finger domain"/>
    <property type="match status" value="1"/>
</dbReference>
<proteinExistence type="predicted"/>
<gene>
    <name evidence="2" type="ORF">KDI_37310</name>
</gene>
<evidence type="ECO:0008006" key="4">
    <source>
        <dbReference type="Google" id="ProtNLM"/>
    </source>
</evidence>
<dbReference type="InterPro" id="IPR041916">
    <property type="entry name" value="Anti_sigma_zinc_sf"/>
</dbReference>
<protein>
    <recommendedName>
        <fullName evidence="4">Zinc-finger domain-containing protein</fullName>
    </recommendedName>
</protein>
<dbReference type="EMBL" id="BIXY01000062">
    <property type="protein sequence ID" value="GCF10167.1"/>
    <property type="molecule type" value="Genomic_DNA"/>
</dbReference>
<comment type="caution">
    <text evidence="2">The sequence shown here is derived from an EMBL/GenBank/DDBJ whole genome shotgun (WGS) entry which is preliminary data.</text>
</comment>
<evidence type="ECO:0000313" key="2">
    <source>
        <dbReference type="EMBL" id="GCF10167.1"/>
    </source>
</evidence>
<keyword evidence="1" id="KW-1133">Transmembrane helix</keyword>
<accession>A0A5A5TFN7</accession>
<dbReference type="Proteomes" id="UP000322530">
    <property type="component" value="Unassembled WGS sequence"/>
</dbReference>
<reference evidence="2 3" key="1">
    <citation type="submission" date="2019-01" db="EMBL/GenBank/DDBJ databases">
        <title>Draft genome sequence of Dictyobacter sp. Uno17.</title>
        <authorList>
            <person name="Wang C.M."/>
            <person name="Zheng Y."/>
            <person name="Sakai Y."/>
            <person name="Abe K."/>
            <person name="Yokota A."/>
            <person name="Yabe S."/>
        </authorList>
    </citation>
    <scope>NUCLEOTIDE SEQUENCE [LARGE SCALE GENOMIC DNA]</scope>
    <source>
        <strain evidence="2 3">Uno17</strain>
    </source>
</reference>
<organism evidence="2 3">
    <name type="scientific">Dictyobacter arantiisoli</name>
    <dbReference type="NCBI Taxonomy" id="2014874"/>
    <lineage>
        <taxon>Bacteria</taxon>
        <taxon>Bacillati</taxon>
        <taxon>Chloroflexota</taxon>
        <taxon>Ktedonobacteria</taxon>
        <taxon>Ktedonobacterales</taxon>
        <taxon>Dictyobacteraceae</taxon>
        <taxon>Dictyobacter</taxon>
    </lineage>
</organism>
<keyword evidence="1" id="KW-0812">Transmembrane</keyword>
<sequence>MSDMSNTNDQNNLFERGQSTRERHARLLELPPLPAATAVGPEVCATMRLYLAVWQDLTPTQMWTVSQHAQLCAQCRNEQQMLERAGNLIRHLPVSQPSAHVDQAVMAALTARRNLRPMPVTPIGIRRTHQRRTRMIGSLVAAAILLLALGFAATNFLFPSQQAFALPATLSWNNYVLFHTQTMAGSQGQHYEVTYYQNMSEHVVNEETVQPGKLDLVVVHDQQKSLGLDMMHHVAQWDVTPMSDDGTWFNLQHLREDLQHGSATYLGKDRFRNQDVYRIRYADGHILLLDMDYMPVNVLSSANSTPLYEKVQWLQPSQVASSMWNMDVPSDFRMGQVRKVS</sequence>
<feature type="transmembrane region" description="Helical" evidence="1">
    <location>
        <begin position="136"/>
        <end position="158"/>
    </location>
</feature>
<keyword evidence="3" id="KW-1185">Reference proteome</keyword>
<evidence type="ECO:0000313" key="3">
    <source>
        <dbReference type="Proteomes" id="UP000322530"/>
    </source>
</evidence>
<name>A0A5A5TFN7_9CHLR</name>
<dbReference type="AlphaFoldDB" id="A0A5A5TFN7"/>
<evidence type="ECO:0000256" key="1">
    <source>
        <dbReference type="SAM" id="Phobius"/>
    </source>
</evidence>
<keyword evidence="1" id="KW-0472">Membrane</keyword>